<feature type="domain" description="J" evidence="1">
    <location>
        <begin position="41"/>
        <end position="119"/>
    </location>
</feature>
<dbReference type="CDD" id="cd06257">
    <property type="entry name" value="DnaJ"/>
    <property type="match status" value="1"/>
</dbReference>
<dbReference type="PROSITE" id="PS50076">
    <property type="entry name" value="DNAJ_2"/>
    <property type="match status" value="1"/>
</dbReference>
<keyword evidence="3" id="KW-1185">Reference proteome</keyword>
<organism evidence="2 3">
    <name type="scientific">Discina gigas</name>
    <dbReference type="NCBI Taxonomy" id="1032678"/>
    <lineage>
        <taxon>Eukaryota</taxon>
        <taxon>Fungi</taxon>
        <taxon>Dikarya</taxon>
        <taxon>Ascomycota</taxon>
        <taxon>Pezizomycotina</taxon>
        <taxon>Pezizomycetes</taxon>
        <taxon>Pezizales</taxon>
        <taxon>Discinaceae</taxon>
        <taxon>Discina</taxon>
    </lineage>
</organism>
<proteinExistence type="predicted"/>
<dbReference type="InterPro" id="IPR036869">
    <property type="entry name" value="J_dom_sf"/>
</dbReference>
<reference evidence="2 3" key="1">
    <citation type="submission" date="2024-02" db="EMBL/GenBank/DDBJ databases">
        <title>Discinaceae phylogenomics.</title>
        <authorList>
            <person name="Dirks A.C."/>
            <person name="James T.Y."/>
        </authorList>
    </citation>
    <scope>NUCLEOTIDE SEQUENCE [LARGE SCALE GENOMIC DNA]</scope>
    <source>
        <strain evidence="2 3">ACD0624</strain>
    </source>
</reference>
<protein>
    <recommendedName>
        <fullName evidence="1">J domain-containing protein</fullName>
    </recommendedName>
</protein>
<name>A0ABR3GF57_9PEZI</name>
<gene>
    <name evidence="2" type="ORF">Q9L58_006498</name>
</gene>
<dbReference type="Proteomes" id="UP001447188">
    <property type="component" value="Unassembled WGS sequence"/>
</dbReference>
<dbReference type="SUPFAM" id="SSF46565">
    <property type="entry name" value="Chaperone J-domain"/>
    <property type="match status" value="1"/>
</dbReference>
<accession>A0ABR3GF57</accession>
<evidence type="ECO:0000313" key="3">
    <source>
        <dbReference type="Proteomes" id="UP001447188"/>
    </source>
</evidence>
<dbReference type="Pfam" id="PF00226">
    <property type="entry name" value="DnaJ"/>
    <property type="match status" value="1"/>
</dbReference>
<dbReference type="PROSITE" id="PS00636">
    <property type="entry name" value="DNAJ_1"/>
    <property type="match status" value="1"/>
</dbReference>
<evidence type="ECO:0000259" key="1">
    <source>
        <dbReference type="PROSITE" id="PS50076"/>
    </source>
</evidence>
<evidence type="ECO:0000313" key="2">
    <source>
        <dbReference type="EMBL" id="KAL0634611.1"/>
    </source>
</evidence>
<sequence length="317" mass="35884">MFASRRSANCALSAFPLHILVPTISRHRCYATGAKPDEDHTWWPSHPLPTPYQIFRCNQQTPYSKSRYYQLVKLYHPDHARHRRLHISEAVRVERFRLIVSANAILSDPAKKAAYDRFGLGWNFANAPARDRPNPRWWTEREGHGAPPGFDENYGKGGPYDPSRNATWEDWEKYYQRKSAAAAAARGETGGEESQYQSPIHTSNRAFITIVAFLASLGGLANLSRANLNGQKFSEEADGRSAQLRNDMRKRRAEAVAMGSKYERIQAFLKSRDPIGYGLLDPQAEKIGKSLPPAEMCISDDIQERSLDPYRPHNGKA</sequence>
<comment type="caution">
    <text evidence="2">The sequence shown here is derived from an EMBL/GenBank/DDBJ whole genome shotgun (WGS) entry which is preliminary data.</text>
</comment>
<dbReference type="InterPro" id="IPR018253">
    <property type="entry name" value="DnaJ_domain_CS"/>
</dbReference>
<dbReference type="Gene3D" id="1.10.287.110">
    <property type="entry name" value="DnaJ domain"/>
    <property type="match status" value="1"/>
</dbReference>
<dbReference type="EMBL" id="JBBBZM010000090">
    <property type="protein sequence ID" value="KAL0634611.1"/>
    <property type="molecule type" value="Genomic_DNA"/>
</dbReference>
<dbReference type="InterPro" id="IPR001623">
    <property type="entry name" value="DnaJ_domain"/>
</dbReference>